<dbReference type="NCBIfam" id="TIGR00444">
    <property type="entry name" value="mazG"/>
    <property type="match status" value="1"/>
</dbReference>
<dbReference type="InterPro" id="IPR035996">
    <property type="entry name" value="4pyrrol_Methylase_sf"/>
</dbReference>
<dbReference type="Pfam" id="PF00590">
    <property type="entry name" value="TP_methylase"/>
    <property type="match status" value="1"/>
</dbReference>
<dbReference type="Gene3D" id="1.10.287.1080">
    <property type="entry name" value="MazG-like"/>
    <property type="match status" value="2"/>
</dbReference>
<dbReference type="InterPro" id="IPR048015">
    <property type="entry name" value="NTP-PPase_MazG-like_N"/>
</dbReference>
<dbReference type="SUPFAM" id="SSF53790">
    <property type="entry name" value="Tetrapyrrole methylase"/>
    <property type="match status" value="1"/>
</dbReference>
<dbReference type="Pfam" id="PF03819">
    <property type="entry name" value="MazG"/>
    <property type="match status" value="2"/>
</dbReference>
<reference evidence="3 4" key="1">
    <citation type="submission" date="2016-10" db="EMBL/GenBank/DDBJ databases">
        <authorList>
            <person name="de Groot N.N."/>
        </authorList>
    </citation>
    <scope>NUCLEOTIDE SEQUENCE [LARGE SCALE GENOMIC DNA]</scope>
    <source>
        <strain evidence="3 4">DSM 23310</strain>
    </source>
</reference>
<dbReference type="FunFam" id="1.10.287.1080:FF:000001">
    <property type="entry name" value="Nucleoside triphosphate pyrophosphohydrolase"/>
    <property type="match status" value="1"/>
</dbReference>
<dbReference type="EMBL" id="FNNG01000005">
    <property type="protein sequence ID" value="SDW95116.1"/>
    <property type="molecule type" value="Genomic_DNA"/>
</dbReference>
<dbReference type="GO" id="GO:0046076">
    <property type="term" value="P:dTTP catabolic process"/>
    <property type="evidence" value="ECO:0007669"/>
    <property type="project" value="TreeGrafter"/>
</dbReference>
<dbReference type="InterPro" id="IPR004518">
    <property type="entry name" value="MazG-like_dom"/>
</dbReference>
<dbReference type="GO" id="GO:0046081">
    <property type="term" value="P:dUTP catabolic process"/>
    <property type="evidence" value="ECO:0007669"/>
    <property type="project" value="TreeGrafter"/>
</dbReference>
<dbReference type="FunFam" id="1.10.287.1080:FF:000003">
    <property type="entry name" value="Nucleoside triphosphate pyrophosphohydrolase"/>
    <property type="match status" value="1"/>
</dbReference>
<dbReference type="GO" id="GO:0008168">
    <property type="term" value="F:methyltransferase activity"/>
    <property type="evidence" value="ECO:0007669"/>
    <property type="project" value="UniProtKB-KW"/>
</dbReference>
<dbReference type="OrthoDB" id="9808939at2"/>
<feature type="domain" description="NTP pyrophosphohydrolase MazG-like" evidence="2">
    <location>
        <begin position="402"/>
        <end position="454"/>
    </location>
</feature>
<feature type="domain" description="NTP pyrophosphohydrolase MazG-like" evidence="2">
    <location>
        <begin position="255"/>
        <end position="328"/>
    </location>
</feature>
<dbReference type="GO" id="GO:0006203">
    <property type="term" value="P:dGTP catabolic process"/>
    <property type="evidence" value="ECO:0007669"/>
    <property type="project" value="TreeGrafter"/>
</dbReference>
<dbReference type="GO" id="GO:0046061">
    <property type="term" value="P:dATP catabolic process"/>
    <property type="evidence" value="ECO:0007669"/>
    <property type="project" value="TreeGrafter"/>
</dbReference>
<dbReference type="Gene3D" id="3.40.1010.10">
    <property type="entry name" value="Cobalt-precorrin-4 Transmethylase, Domain 1"/>
    <property type="match status" value="1"/>
</dbReference>
<accession>A0A1H2XQR1</accession>
<dbReference type="CDD" id="cd11528">
    <property type="entry name" value="NTP-PPase_MazG_Nterm"/>
    <property type="match status" value="1"/>
</dbReference>
<dbReference type="GO" id="GO:0047429">
    <property type="term" value="F:nucleoside triphosphate diphosphatase activity"/>
    <property type="evidence" value="ECO:0007669"/>
    <property type="project" value="InterPro"/>
</dbReference>
<dbReference type="GO" id="GO:0046052">
    <property type="term" value="P:UTP catabolic process"/>
    <property type="evidence" value="ECO:0007669"/>
    <property type="project" value="TreeGrafter"/>
</dbReference>
<feature type="domain" description="Tetrapyrrole methylase" evidence="1">
    <location>
        <begin position="3"/>
        <end position="206"/>
    </location>
</feature>
<dbReference type="AlphaFoldDB" id="A0A1H2XQR1"/>
<dbReference type="GO" id="GO:0006950">
    <property type="term" value="P:response to stress"/>
    <property type="evidence" value="ECO:0007669"/>
    <property type="project" value="UniProtKB-ARBA"/>
</dbReference>
<dbReference type="GO" id="GO:0046047">
    <property type="term" value="P:TTP catabolic process"/>
    <property type="evidence" value="ECO:0007669"/>
    <property type="project" value="TreeGrafter"/>
</dbReference>
<dbReference type="InterPro" id="IPR035013">
    <property type="entry name" value="YabN_N"/>
</dbReference>
<dbReference type="InterPro" id="IPR000878">
    <property type="entry name" value="4pyrrol_Mease"/>
</dbReference>
<dbReference type="PIRSF" id="PIRSF002845">
    <property type="entry name" value="Ttrprl_mtas_MazG"/>
    <property type="match status" value="1"/>
</dbReference>
<evidence type="ECO:0000313" key="4">
    <source>
        <dbReference type="Proteomes" id="UP000198828"/>
    </source>
</evidence>
<evidence type="ECO:0000259" key="2">
    <source>
        <dbReference type="Pfam" id="PF03819"/>
    </source>
</evidence>
<dbReference type="InterPro" id="IPR048011">
    <property type="entry name" value="NTP-PPase_MazG-like_C"/>
</dbReference>
<dbReference type="PANTHER" id="PTHR30522:SF0">
    <property type="entry name" value="NUCLEOSIDE TRIPHOSPHATE PYROPHOSPHOHYDROLASE"/>
    <property type="match status" value="1"/>
</dbReference>
<evidence type="ECO:0000313" key="3">
    <source>
        <dbReference type="EMBL" id="SDW95116.1"/>
    </source>
</evidence>
<dbReference type="GO" id="GO:0032259">
    <property type="term" value="P:methylation"/>
    <property type="evidence" value="ECO:0007669"/>
    <property type="project" value="UniProtKB-KW"/>
</dbReference>
<dbReference type="NCBIfam" id="NF007113">
    <property type="entry name" value="PRK09562.1"/>
    <property type="match status" value="1"/>
</dbReference>
<organism evidence="3 4">
    <name type="scientific">Tepidimicrobium xylanilyticum</name>
    <dbReference type="NCBI Taxonomy" id="1123352"/>
    <lineage>
        <taxon>Bacteria</taxon>
        <taxon>Bacillati</taxon>
        <taxon>Bacillota</taxon>
        <taxon>Tissierellia</taxon>
        <taxon>Tissierellales</taxon>
        <taxon>Tepidimicrobiaceae</taxon>
        <taxon>Tepidimicrobium</taxon>
    </lineage>
</organism>
<dbReference type="PANTHER" id="PTHR30522">
    <property type="entry name" value="NUCLEOSIDE TRIPHOSPHATE PYROPHOSPHOHYDROLASE"/>
    <property type="match status" value="1"/>
</dbReference>
<keyword evidence="3" id="KW-0808">Transferase</keyword>
<dbReference type="InterPro" id="IPR014777">
    <property type="entry name" value="4pyrrole_Mease_sub1"/>
</dbReference>
<name>A0A1H2XQR1_9FIRM</name>
<protein>
    <submittedName>
        <fullName evidence="3">Tetrapyrrole methylase family protein / MazG family protein</fullName>
    </submittedName>
</protein>
<dbReference type="InterPro" id="IPR024180">
    <property type="entry name" value="Tetrapyrrole_Mease/MazG_pred"/>
</dbReference>
<keyword evidence="4" id="KW-1185">Reference proteome</keyword>
<sequence>MGKIHILGLGPGDIDYLTIGVINRINSGDRNFLRTAKHPAIRYFKENNIPYESYDYVYDIKEDFTRVYEYIVDDLITKARNYKSINYIVPGNPMVAEKTVELLFKSEDKDIDIELLTGVSFIEPILELVKKDPVNGLKIVDGADFDINNIDINIDYIITQVYNRRVASNVKLVLSEVYGDEYEIYVVNRAGVKGEEKLYKIPIYELDRIDDIDSLTSIYIPKVDKIIKKLYDVADIIGTMKRLRSEKGCPWDRKQTHETIRQSIIEEAYEVVDAIDRKDEEGLIEELGDLLFQIVFHCQIASEEGRFNLYHITTKLNDKLIYRHPHVFGEKKVENSDEVVYNWNKLKYRQKGISTFTDTLKDIPHLPALMKSYKVQERAGQMGFDWDSVDGALSKVKEEYLEVMELINNIEGGDVEEIEEELGDLLFAVVNVCRFLNVNPEIALNKTVNKFIRRFEIMENESRKMGKKLEEMTLEEMDRLWDKAKLHKF</sequence>
<dbReference type="CDD" id="cd11723">
    <property type="entry name" value="YabN_N_like"/>
    <property type="match status" value="1"/>
</dbReference>
<dbReference type="Proteomes" id="UP000198828">
    <property type="component" value="Unassembled WGS sequence"/>
</dbReference>
<dbReference type="SUPFAM" id="SSF101386">
    <property type="entry name" value="all-alpha NTP pyrophosphatases"/>
    <property type="match status" value="2"/>
</dbReference>
<gene>
    <name evidence="3" type="ORF">SAMN05660923_01504</name>
</gene>
<keyword evidence="3" id="KW-0489">Methyltransferase</keyword>
<dbReference type="CDD" id="cd11529">
    <property type="entry name" value="NTP-PPase_MazG_Cterm"/>
    <property type="match status" value="1"/>
</dbReference>
<evidence type="ECO:0000259" key="1">
    <source>
        <dbReference type="Pfam" id="PF00590"/>
    </source>
</evidence>
<dbReference type="RefSeq" id="WP_093752373.1">
    <property type="nucleotide sequence ID" value="NZ_BSYN01000007.1"/>
</dbReference>
<proteinExistence type="predicted"/>
<dbReference type="InterPro" id="IPR011551">
    <property type="entry name" value="NTP_PyrPHydrolase_MazG"/>
</dbReference>